<feature type="active site" evidence="15">
    <location>
        <position position="168"/>
    </location>
</feature>
<evidence type="ECO:0000256" key="10">
    <source>
        <dbReference type="ARBA" id="ARBA00022840"/>
    </source>
</evidence>
<name>M7CLC2_9GAMM</name>
<keyword evidence="11 15" id="KW-0448">Lipopolysaccharide biosynthesis</keyword>
<dbReference type="UniPathway" id="UPA00958"/>
<evidence type="ECO:0000256" key="13">
    <source>
        <dbReference type="ARBA" id="ARBA00029511"/>
    </source>
</evidence>
<dbReference type="Proteomes" id="UP000011960">
    <property type="component" value="Unassembled WGS sequence"/>
</dbReference>
<protein>
    <recommendedName>
        <fullName evidence="13 15">3-deoxy-D-manno-octulosonic acid kinase</fullName>
        <shortName evidence="15">Kdo kinase</shortName>
        <ecNumber evidence="4 15">2.7.1.166</ecNumber>
    </recommendedName>
</protein>
<dbReference type="EC" id="2.7.1.166" evidence="4 15"/>
<keyword evidence="12 15" id="KW-0472">Membrane</keyword>
<dbReference type="Pfam" id="PF06293">
    <property type="entry name" value="Kdo"/>
    <property type="match status" value="1"/>
</dbReference>
<dbReference type="GO" id="GO:0005886">
    <property type="term" value="C:plasma membrane"/>
    <property type="evidence" value="ECO:0007669"/>
    <property type="project" value="UniProtKB-SubCell"/>
</dbReference>
<evidence type="ECO:0000256" key="5">
    <source>
        <dbReference type="ARBA" id="ARBA00022475"/>
    </source>
</evidence>
<evidence type="ECO:0000313" key="17">
    <source>
        <dbReference type="Proteomes" id="UP000011960"/>
    </source>
</evidence>
<evidence type="ECO:0000256" key="6">
    <source>
        <dbReference type="ARBA" id="ARBA00022519"/>
    </source>
</evidence>
<dbReference type="AlphaFoldDB" id="M7CLC2"/>
<evidence type="ECO:0000256" key="7">
    <source>
        <dbReference type="ARBA" id="ARBA00022679"/>
    </source>
</evidence>
<keyword evidence="6 15" id="KW-0997">Cell inner membrane</keyword>
<dbReference type="NCBIfam" id="NF002475">
    <property type="entry name" value="PRK01723.1"/>
    <property type="match status" value="1"/>
</dbReference>
<accession>M7CLC2</accession>
<dbReference type="EMBL" id="APAT01000029">
    <property type="protein sequence ID" value="EMP54014.1"/>
    <property type="molecule type" value="Genomic_DNA"/>
</dbReference>
<evidence type="ECO:0000256" key="15">
    <source>
        <dbReference type="HAMAP-Rule" id="MF_00521"/>
    </source>
</evidence>
<evidence type="ECO:0000256" key="4">
    <source>
        <dbReference type="ARBA" id="ARBA00011988"/>
    </source>
</evidence>
<gene>
    <name evidence="15" type="primary">kdkA</name>
    <name evidence="16" type="ORF">MSNKSG1_18110</name>
</gene>
<evidence type="ECO:0000256" key="1">
    <source>
        <dbReference type="ARBA" id="ARBA00004515"/>
    </source>
</evidence>
<dbReference type="OrthoDB" id="6854449at2"/>
<dbReference type="RefSeq" id="WP_008940734.1">
    <property type="nucleotide sequence ID" value="NZ_APAT01000029.1"/>
</dbReference>
<keyword evidence="5 15" id="KW-1003">Cell membrane</keyword>
<evidence type="ECO:0000256" key="12">
    <source>
        <dbReference type="ARBA" id="ARBA00023136"/>
    </source>
</evidence>
<reference evidence="16 17" key="1">
    <citation type="journal article" date="2013" name="Genome Announc.">
        <title>Genome Sequence of Hydrothermal Arsenic-Respiring Bacterium Marinobacter santoriniensis NKSG1T.</title>
        <authorList>
            <person name="Handley K.M."/>
            <person name="Upton M."/>
            <person name="Beatson S.A."/>
            <person name="Hery M."/>
            <person name="Lloyd J.R."/>
        </authorList>
    </citation>
    <scope>NUCLEOTIDE SEQUENCE [LARGE SCALE GENOMIC DNA]</scope>
    <source>
        <strain evidence="16 17">NKSG1</strain>
    </source>
</reference>
<keyword evidence="8 15" id="KW-0547">Nucleotide-binding</keyword>
<keyword evidence="17" id="KW-1185">Reference proteome</keyword>
<evidence type="ECO:0000256" key="8">
    <source>
        <dbReference type="ARBA" id="ARBA00022741"/>
    </source>
</evidence>
<evidence type="ECO:0000256" key="2">
    <source>
        <dbReference type="ARBA" id="ARBA00004713"/>
    </source>
</evidence>
<dbReference type="InterPro" id="IPR011009">
    <property type="entry name" value="Kinase-like_dom_sf"/>
</dbReference>
<dbReference type="PATRIC" id="fig|1288826.3.peg.3596"/>
<dbReference type="GO" id="GO:0005524">
    <property type="term" value="F:ATP binding"/>
    <property type="evidence" value="ECO:0007669"/>
    <property type="project" value="UniProtKB-UniRule"/>
</dbReference>
<dbReference type="GO" id="GO:0009244">
    <property type="term" value="P:lipopolysaccharide core region biosynthetic process"/>
    <property type="evidence" value="ECO:0007669"/>
    <property type="project" value="UniProtKB-UniRule"/>
</dbReference>
<proteinExistence type="inferred from homology"/>
<keyword evidence="7 15" id="KW-0808">Transferase</keyword>
<keyword evidence="9 15" id="KW-0418">Kinase</keyword>
<dbReference type="GO" id="GO:0016301">
    <property type="term" value="F:kinase activity"/>
    <property type="evidence" value="ECO:0007669"/>
    <property type="project" value="UniProtKB-KW"/>
</dbReference>
<dbReference type="GO" id="GO:0016773">
    <property type="term" value="F:phosphotransferase activity, alcohol group as acceptor"/>
    <property type="evidence" value="ECO:0007669"/>
    <property type="project" value="UniProtKB-UniRule"/>
</dbReference>
<evidence type="ECO:0000256" key="14">
    <source>
        <dbReference type="ARBA" id="ARBA00034417"/>
    </source>
</evidence>
<evidence type="ECO:0000313" key="16">
    <source>
        <dbReference type="EMBL" id="EMP54014.1"/>
    </source>
</evidence>
<keyword evidence="10 15" id="KW-0067">ATP-binding</keyword>
<sequence length="246" mass="27674">MSGSEICLRDGVEVMLIHPAYKDRVEARWFHPGFWGARARPVDSGGRGSAWFISDDDVSAVLREYRRGGLIARLSEKNYVFTTESRVRSFAEFRLLNRMVGMGLPVPRPVAAMYRKINPLRYEAAIIVERLENTKPLADLVSSLDDEDWYRVGRTVRQFHDAGIQHADLNCFNILLRGGEAFLIDFDRGRLVGDSAPGAGWKKTNLDRLHRSLSKVSGDADGDSLRRSWQAFMRGYQSPLSTPGAA</sequence>
<comment type="pathway">
    <text evidence="2 15">Bacterial outer membrane biogenesis; LPS core biosynthesis.</text>
</comment>
<dbReference type="Gene3D" id="1.10.510.10">
    <property type="entry name" value="Transferase(Phosphotransferase) domain 1"/>
    <property type="match status" value="1"/>
</dbReference>
<dbReference type="eggNOG" id="COG3642">
    <property type="taxonomic scope" value="Bacteria"/>
</dbReference>
<comment type="catalytic activity">
    <reaction evidence="14 15">
        <text>an alpha-Kdo-(2-&gt;6)-lipid IVA + ATP = a 4-O-phospho-alpha-Kdo-(2-&gt;6)-lipid IVA + ADP + H(+)</text>
        <dbReference type="Rhea" id="RHEA:74271"/>
        <dbReference type="ChEBI" id="CHEBI:15378"/>
        <dbReference type="ChEBI" id="CHEBI:30616"/>
        <dbReference type="ChEBI" id="CHEBI:176428"/>
        <dbReference type="ChEBI" id="CHEBI:193140"/>
        <dbReference type="ChEBI" id="CHEBI:456216"/>
        <dbReference type="EC" id="2.7.1.166"/>
    </reaction>
</comment>
<evidence type="ECO:0000256" key="9">
    <source>
        <dbReference type="ARBA" id="ARBA00022777"/>
    </source>
</evidence>
<comment type="subcellular location">
    <subcellularLocation>
        <location evidence="1 15">Cell inner membrane</location>
        <topology evidence="1 15">Peripheral membrane protein</topology>
        <orientation evidence="1 15">Cytoplasmic side</orientation>
    </subcellularLocation>
</comment>
<organism evidence="16 17">
    <name type="scientific">Marinobacter santoriniensis NKSG1</name>
    <dbReference type="NCBI Taxonomy" id="1288826"/>
    <lineage>
        <taxon>Bacteria</taxon>
        <taxon>Pseudomonadati</taxon>
        <taxon>Pseudomonadota</taxon>
        <taxon>Gammaproteobacteria</taxon>
        <taxon>Pseudomonadales</taxon>
        <taxon>Marinobacteraceae</taxon>
        <taxon>Marinobacter</taxon>
    </lineage>
</organism>
<dbReference type="STRING" id="1288826.MSNKSG1_18110"/>
<evidence type="ECO:0000256" key="11">
    <source>
        <dbReference type="ARBA" id="ARBA00022985"/>
    </source>
</evidence>
<comment type="caution">
    <text evidence="16">The sequence shown here is derived from an EMBL/GenBank/DDBJ whole genome shotgun (WGS) entry which is preliminary data.</text>
</comment>
<dbReference type="SUPFAM" id="SSF56112">
    <property type="entry name" value="Protein kinase-like (PK-like)"/>
    <property type="match status" value="1"/>
</dbReference>
<comment type="function">
    <text evidence="15">Catalyzes the ATP-dependent phosphorylation of the 3-deoxy-D-manno-octulosonic acid (Kdo) residue in Kdo-lipid IV(A) at the 4-OH position.</text>
</comment>
<comment type="similarity">
    <text evidence="3 15">Belongs to the protein kinase superfamily. KdkA/RfaP family.</text>
</comment>
<evidence type="ECO:0000256" key="3">
    <source>
        <dbReference type="ARBA" id="ARBA00010327"/>
    </source>
</evidence>
<dbReference type="HAMAP" id="MF_00521">
    <property type="entry name" value="KDO_kinase"/>
    <property type="match status" value="1"/>
</dbReference>
<dbReference type="InterPro" id="IPR022826">
    <property type="entry name" value="KDO_kinase"/>
</dbReference>